<comment type="caution">
    <text evidence="1">The sequence shown here is derived from an EMBL/GenBank/DDBJ whole genome shotgun (WGS) entry which is preliminary data.</text>
</comment>
<dbReference type="Pfam" id="PF13589">
    <property type="entry name" value="HATPase_c_3"/>
    <property type="match status" value="1"/>
</dbReference>
<keyword evidence="2" id="KW-1185">Reference proteome</keyword>
<protein>
    <submittedName>
        <fullName evidence="1">ATPase</fullName>
    </submittedName>
</protein>
<evidence type="ECO:0000313" key="2">
    <source>
        <dbReference type="Proteomes" id="UP000680670"/>
    </source>
</evidence>
<dbReference type="Proteomes" id="UP000680670">
    <property type="component" value="Unassembled WGS sequence"/>
</dbReference>
<organism evidence="1 2">
    <name type="scientific">Siminovitchia terrae</name>
    <name type="common">Bacillus terrae</name>
    <dbReference type="NCBI Taxonomy" id="1914933"/>
    <lineage>
        <taxon>Bacteria</taxon>
        <taxon>Bacillati</taxon>
        <taxon>Bacillota</taxon>
        <taxon>Bacilli</taxon>
        <taxon>Bacillales</taxon>
        <taxon>Bacillaceae</taxon>
        <taxon>Siminovitchia</taxon>
    </lineage>
</organism>
<dbReference type="SUPFAM" id="SSF55874">
    <property type="entry name" value="ATPase domain of HSP90 chaperone/DNA topoisomerase II/histidine kinase"/>
    <property type="match status" value="1"/>
</dbReference>
<sequence>MLMKPDIIRPNIKNFIKSLRDMGYTFEIALADIIDNSLSANADEISIYTSEDPKFIVTVLDNGYGMNQEQLIESMRLGSKDPDIERSKEDLGRFGLGLKTASFSQCKKLTVITKQKSKIYARQWDLDYLINEDEWYLLTPHQAELEALPQYELLKKLNSGTLVVWESIDTLESSSFTNTIYKLRDHLSLVFHRFIEGDANKAKIKITVNNIPLDPFNPFNENHKATQKPPLEKIKIENSFAFIQPYILPHHSKVSKQEYEKYATDEGYTKQQGFYLYRGGRLLIHGTWWGLNKINEAHKLVRIKIDIPNNQDHLWNIDVKKSTAAPNSFIKSHLKRILQNVLDKGSRVYTGRARPVNEVSSIPFWKVTLDSDHIHFLINKDHPLFELLKSSSTDSILLLNYIKSLEAFLPIPAIQSHLINEPHKINQRTLMSENEIIDLAQKLRQMNLSEEHIQQILETEMFKNKRELLLYEPNSSKDL</sequence>
<dbReference type="Gene3D" id="3.30.565.10">
    <property type="entry name" value="Histidine kinase-like ATPase, C-terminal domain"/>
    <property type="match status" value="1"/>
</dbReference>
<gene>
    <name evidence="1" type="ORF">J6TS1_39780</name>
</gene>
<reference evidence="1 2" key="1">
    <citation type="submission" date="2021-03" db="EMBL/GenBank/DDBJ databases">
        <title>Antimicrobial resistance genes in bacteria isolated from Japanese honey, and their potential for conferring macrolide and lincosamide resistance in the American foulbrood pathogen Paenibacillus larvae.</title>
        <authorList>
            <person name="Okamoto M."/>
            <person name="Kumagai M."/>
            <person name="Kanamori H."/>
            <person name="Takamatsu D."/>
        </authorList>
    </citation>
    <scope>NUCLEOTIDE SEQUENCE [LARGE SCALE GENOMIC DNA]</scope>
    <source>
        <strain evidence="1 2">J6TS1</strain>
    </source>
</reference>
<accession>A0ABQ4L1E7</accession>
<dbReference type="InterPro" id="IPR036890">
    <property type="entry name" value="HATPase_C_sf"/>
</dbReference>
<evidence type="ECO:0000313" key="1">
    <source>
        <dbReference type="EMBL" id="GIN98108.1"/>
    </source>
</evidence>
<name>A0ABQ4L1E7_SIMTE</name>
<proteinExistence type="predicted"/>
<dbReference type="EMBL" id="BORJ01000012">
    <property type="protein sequence ID" value="GIN98108.1"/>
    <property type="molecule type" value="Genomic_DNA"/>
</dbReference>